<protein>
    <submittedName>
        <fullName evidence="6">Amino acid ABC transporter substrate-binding protein</fullName>
    </submittedName>
</protein>
<dbReference type="InterPro" id="IPR028082">
    <property type="entry name" value="Peripla_BP_I"/>
</dbReference>
<comment type="caution">
    <text evidence="6">The sequence shown here is derived from an EMBL/GenBank/DDBJ whole genome shotgun (WGS) entry which is preliminary data.</text>
</comment>
<dbReference type="GO" id="GO:0006865">
    <property type="term" value="P:amino acid transport"/>
    <property type="evidence" value="ECO:0007669"/>
    <property type="project" value="UniProtKB-KW"/>
</dbReference>
<keyword evidence="7" id="KW-1185">Reference proteome</keyword>
<dbReference type="Proteomes" id="UP000761264">
    <property type="component" value="Unassembled WGS sequence"/>
</dbReference>
<dbReference type="PANTHER" id="PTHR30483">
    <property type="entry name" value="LEUCINE-SPECIFIC-BINDING PROTEIN"/>
    <property type="match status" value="1"/>
</dbReference>
<reference evidence="6" key="1">
    <citation type="submission" date="2020-03" db="EMBL/GenBank/DDBJ databases">
        <title>Genome of Pelagibius litoralis DSM 21314T.</title>
        <authorList>
            <person name="Wang G."/>
        </authorList>
    </citation>
    <scope>NUCLEOTIDE SEQUENCE</scope>
    <source>
        <strain evidence="6">DSM 21314</strain>
    </source>
</reference>
<dbReference type="InterPro" id="IPR051010">
    <property type="entry name" value="BCAA_transport"/>
</dbReference>
<feature type="chain" id="PRO_5037592881" evidence="4">
    <location>
        <begin position="34"/>
        <end position="419"/>
    </location>
</feature>
<sequence>MKSNTLPRRARDISRLVLAGTAACMLATAGAQAKVEGDTIVLGSAISLTGKYSSNGVDTQNGYDLAVKKINEMGGVSVGGKSYKLKVEYYDDESTPARTAQLLERLIEQDGVRYILGPYSSSTTIAAAPVTEKYKVPMIEAEGASRALFNKGYKYLFAVLSTSEQYLASAVDLAAEVAEKSGKKPSDVRVALVFENDAFSLDVRAGVVEDMKKYGMQTVIDDKMPADLSDISSTLTKVKAVKPDLLVISGHNKGAVTATRQMKELQVSVPMVAMTHCEGAKVVAQFGSAADGFLCSTQWAETLSYEDKYFGSASDFDKTFKSSFDGYKNVPYQSAQAAAAVIVWKEAFEQANSLDTEKVRDAIAATDMMTFYGPIKFSEAGNNIAKPMVLRQIQNGKFNVVAPSKWASHELVWPREVMY</sequence>
<keyword evidence="2 4" id="KW-0732">Signal</keyword>
<dbReference type="AlphaFoldDB" id="A0A967C2J6"/>
<dbReference type="Pfam" id="PF13458">
    <property type="entry name" value="Peripla_BP_6"/>
    <property type="match status" value="1"/>
</dbReference>
<evidence type="ECO:0000313" key="6">
    <source>
        <dbReference type="EMBL" id="NIA67134.1"/>
    </source>
</evidence>
<evidence type="ECO:0000256" key="2">
    <source>
        <dbReference type="ARBA" id="ARBA00022729"/>
    </source>
</evidence>
<evidence type="ECO:0000256" key="1">
    <source>
        <dbReference type="ARBA" id="ARBA00010062"/>
    </source>
</evidence>
<dbReference type="InterPro" id="IPR028081">
    <property type="entry name" value="Leu-bd"/>
</dbReference>
<dbReference type="EMBL" id="JAAQPH010000001">
    <property type="protein sequence ID" value="NIA67134.1"/>
    <property type="molecule type" value="Genomic_DNA"/>
</dbReference>
<evidence type="ECO:0000256" key="4">
    <source>
        <dbReference type="SAM" id="SignalP"/>
    </source>
</evidence>
<keyword evidence="3" id="KW-0813">Transport</keyword>
<dbReference type="PANTHER" id="PTHR30483:SF37">
    <property type="entry name" value="ABC TRANSPORTER SUBSTRATE-BINDING PROTEIN"/>
    <property type="match status" value="1"/>
</dbReference>
<dbReference type="Gene3D" id="3.40.50.2300">
    <property type="match status" value="2"/>
</dbReference>
<dbReference type="RefSeq" id="WP_167220416.1">
    <property type="nucleotide sequence ID" value="NZ_JAAQPH010000001.1"/>
</dbReference>
<dbReference type="CDD" id="cd06338">
    <property type="entry name" value="PBP1_ABC_ligand_binding-like"/>
    <property type="match status" value="1"/>
</dbReference>
<evidence type="ECO:0000313" key="7">
    <source>
        <dbReference type="Proteomes" id="UP000761264"/>
    </source>
</evidence>
<feature type="domain" description="Leucine-binding protein" evidence="5">
    <location>
        <begin position="39"/>
        <end position="396"/>
    </location>
</feature>
<dbReference type="SUPFAM" id="SSF53822">
    <property type="entry name" value="Periplasmic binding protein-like I"/>
    <property type="match status" value="1"/>
</dbReference>
<accession>A0A967C2J6</accession>
<keyword evidence="3" id="KW-0029">Amino-acid transport</keyword>
<proteinExistence type="inferred from homology"/>
<name>A0A967C2J6_9PROT</name>
<evidence type="ECO:0000259" key="5">
    <source>
        <dbReference type="Pfam" id="PF13458"/>
    </source>
</evidence>
<organism evidence="6 7">
    <name type="scientific">Pelagibius litoralis</name>
    <dbReference type="NCBI Taxonomy" id="374515"/>
    <lineage>
        <taxon>Bacteria</taxon>
        <taxon>Pseudomonadati</taxon>
        <taxon>Pseudomonadota</taxon>
        <taxon>Alphaproteobacteria</taxon>
        <taxon>Rhodospirillales</taxon>
        <taxon>Rhodovibrionaceae</taxon>
        <taxon>Pelagibius</taxon>
    </lineage>
</organism>
<gene>
    <name evidence="6" type="ORF">HBA54_00845</name>
</gene>
<evidence type="ECO:0000256" key="3">
    <source>
        <dbReference type="ARBA" id="ARBA00022970"/>
    </source>
</evidence>
<feature type="signal peptide" evidence="4">
    <location>
        <begin position="1"/>
        <end position="33"/>
    </location>
</feature>
<comment type="similarity">
    <text evidence="1">Belongs to the leucine-binding protein family.</text>
</comment>